<proteinExistence type="predicted"/>
<sequence length="110" mass="12076">MVLRVGVVGVGRWGTNHARVLAELQEEGLIEFSAVCDVDEVRARQVAKRFGVPLATTSLESFARSVDAAIIATPMDSLYPVSRKLLEQGIDLLIEKPVATTSQEVRELRK</sequence>
<feature type="non-terminal residue" evidence="2">
    <location>
        <position position="110"/>
    </location>
</feature>
<gene>
    <name evidence="2" type="ORF">EYH02_06465</name>
</gene>
<comment type="caution">
    <text evidence="2">The sequence shown here is derived from an EMBL/GenBank/DDBJ whole genome shotgun (WGS) entry which is preliminary data.</text>
</comment>
<dbReference type="EMBL" id="DQTV01000129">
    <property type="protein sequence ID" value="HIP57683.1"/>
    <property type="molecule type" value="Genomic_DNA"/>
</dbReference>
<dbReference type="InterPro" id="IPR000683">
    <property type="entry name" value="Gfo/Idh/MocA-like_OxRdtase_N"/>
</dbReference>
<feature type="domain" description="Gfo/Idh/MocA-like oxidoreductase N-terminal" evidence="1">
    <location>
        <begin position="3"/>
        <end position="108"/>
    </location>
</feature>
<accession>A0A832Z4I6</accession>
<dbReference type="SUPFAM" id="SSF51735">
    <property type="entry name" value="NAD(P)-binding Rossmann-fold domains"/>
    <property type="match status" value="1"/>
</dbReference>
<evidence type="ECO:0000313" key="3">
    <source>
        <dbReference type="Proteomes" id="UP000605805"/>
    </source>
</evidence>
<evidence type="ECO:0000313" key="2">
    <source>
        <dbReference type="EMBL" id="HIP57683.1"/>
    </source>
</evidence>
<dbReference type="InterPro" id="IPR051450">
    <property type="entry name" value="Gfo/Idh/MocA_Oxidoreductases"/>
</dbReference>
<dbReference type="AlphaFoldDB" id="A0A832Z4I6"/>
<reference evidence="2" key="1">
    <citation type="journal article" date="2020" name="ISME J.">
        <title>Gammaproteobacteria mediating utilization of methyl-, sulfur- and petroleum organic compounds in deep ocean hydrothermal plumes.</title>
        <authorList>
            <person name="Zhou Z."/>
            <person name="Liu Y."/>
            <person name="Pan J."/>
            <person name="Cron B.R."/>
            <person name="Toner B.M."/>
            <person name="Anantharaman K."/>
            <person name="Breier J.A."/>
            <person name="Dick G.J."/>
            <person name="Li M."/>
        </authorList>
    </citation>
    <scope>NUCLEOTIDE SEQUENCE</scope>
    <source>
        <strain evidence="2">SZUA-1435</strain>
    </source>
</reference>
<name>A0A832Z4I6_9CREN</name>
<dbReference type="GO" id="GO:0000166">
    <property type="term" value="F:nucleotide binding"/>
    <property type="evidence" value="ECO:0007669"/>
    <property type="project" value="InterPro"/>
</dbReference>
<dbReference type="Proteomes" id="UP000605805">
    <property type="component" value="Unassembled WGS sequence"/>
</dbReference>
<dbReference type="PANTHER" id="PTHR43377:SF1">
    <property type="entry name" value="BILIVERDIN REDUCTASE A"/>
    <property type="match status" value="1"/>
</dbReference>
<dbReference type="InterPro" id="IPR036291">
    <property type="entry name" value="NAD(P)-bd_dom_sf"/>
</dbReference>
<dbReference type="Gene3D" id="3.40.50.720">
    <property type="entry name" value="NAD(P)-binding Rossmann-like Domain"/>
    <property type="match status" value="1"/>
</dbReference>
<protein>
    <submittedName>
        <fullName evidence="2">Gfo/Idh/MocA family oxidoreductase</fullName>
    </submittedName>
</protein>
<evidence type="ECO:0000259" key="1">
    <source>
        <dbReference type="Pfam" id="PF01408"/>
    </source>
</evidence>
<dbReference type="PANTHER" id="PTHR43377">
    <property type="entry name" value="BILIVERDIN REDUCTASE A"/>
    <property type="match status" value="1"/>
</dbReference>
<dbReference type="Pfam" id="PF01408">
    <property type="entry name" value="GFO_IDH_MocA"/>
    <property type="match status" value="1"/>
</dbReference>
<organism evidence="2 3">
    <name type="scientific">Ignisphaera aggregans</name>
    <dbReference type="NCBI Taxonomy" id="334771"/>
    <lineage>
        <taxon>Archaea</taxon>
        <taxon>Thermoproteota</taxon>
        <taxon>Thermoprotei</taxon>
        <taxon>Desulfurococcales</taxon>
        <taxon>Desulfurococcaceae</taxon>
        <taxon>Ignisphaera</taxon>
    </lineage>
</organism>